<evidence type="ECO:0000313" key="2">
    <source>
        <dbReference type="Proteomes" id="UP000595743"/>
    </source>
</evidence>
<dbReference type="EMBL" id="MW021752">
    <property type="protein sequence ID" value="QPX73773.1"/>
    <property type="molecule type" value="Genomic_DNA"/>
</dbReference>
<dbReference type="Proteomes" id="UP000595743">
    <property type="component" value="Genome"/>
</dbReference>
<accession>A0A7T3N7G7</accession>
<proteinExistence type="predicted"/>
<protein>
    <submittedName>
        <fullName evidence="1">Putative internal head protein</fullName>
    </submittedName>
</protein>
<gene>
    <name evidence="1" type="ORF">EVAN_153</name>
</gene>
<evidence type="ECO:0000313" key="1">
    <source>
        <dbReference type="EMBL" id="QPX73773.1"/>
    </source>
</evidence>
<reference evidence="1 2" key="1">
    <citation type="submission" date="2020-09" db="EMBL/GenBank/DDBJ databases">
        <authorList>
            <person name="Kaiser E."/>
            <person name="Loertsher E."/>
            <person name="Boyd C."/>
            <person name="Allen K."/>
            <person name="Carter N."/>
            <person name="Sharma R."/>
            <person name="Flor S."/>
            <person name="Grose J."/>
        </authorList>
    </citation>
    <scope>NUCLEOTIDE SEQUENCE [LARGE SCALE GENOMIC DNA]</scope>
</reference>
<sequence>MCQGMAPFNLKLTILGYKMKTYKEFITEAKAPKVFQIGAQGNLDKEYVDAIVKSIVAQGVQVDAVEFTKGSTFNIVVSKGSLAKVKKAWGVMAAYEVDDSAPGPKVRMNTLKGGREYV</sequence>
<name>A0A7T3N7G7_9CAUD</name>
<organism evidence="1 2">
    <name type="scientific">Klebsiella phage vB_KpnM_BovinicusUrsus</name>
    <dbReference type="NCBI Taxonomy" id="2777352"/>
    <lineage>
        <taxon>Viruses</taxon>
        <taxon>Duplodnaviria</taxon>
        <taxon>Heunggongvirae</taxon>
        <taxon>Uroviricota</taxon>
        <taxon>Caudoviricetes</taxon>
        <taxon>Pantevenvirales</taxon>
        <taxon>Straboviridae</taxon>
        <taxon>Tevenvirinae</taxon>
        <taxon>Jiaodavirus</taxon>
        <taxon>Jiaodavirus jd18</taxon>
    </lineage>
</organism>